<feature type="domain" description="Alanine racemase N-terminal" evidence="4">
    <location>
        <begin position="14"/>
        <end position="266"/>
    </location>
</feature>
<dbReference type="SUPFAM" id="SSF51419">
    <property type="entry name" value="PLP-binding barrel"/>
    <property type="match status" value="1"/>
</dbReference>
<evidence type="ECO:0000313" key="6">
    <source>
        <dbReference type="Proteomes" id="UP000465609"/>
    </source>
</evidence>
<dbReference type="EMBL" id="AP022577">
    <property type="protein sequence ID" value="BBX87349.1"/>
    <property type="molecule type" value="Genomic_DNA"/>
</dbReference>
<protein>
    <recommendedName>
        <fullName evidence="2">Pyridoxal phosphate homeostasis protein</fullName>
        <shortName evidence="2">PLP homeostasis protein</shortName>
    </recommendedName>
</protein>
<dbReference type="PANTHER" id="PTHR10146">
    <property type="entry name" value="PROLINE SYNTHETASE CO-TRANSCRIBED BACTERIAL HOMOLOG PROTEIN"/>
    <property type="match status" value="1"/>
</dbReference>
<organism evidence="5 6">
    <name type="scientific">Mycolicibacterium aubagnense</name>
    <dbReference type="NCBI Taxonomy" id="319707"/>
    <lineage>
        <taxon>Bacteria</taxon>
        <taxon>Bacillati</taxon>
        <taxon>Actinomycetota</taxon>
        <taxon>Actinomycetes</taxon>
        <taxon>Mycobacteriales</taxon>
        <taxon>Mycobacteriaceae</taxon>
        <taxon>Mycolicibacterium</taxon>
    </lineage>
</organism>
<evidence type="ECO:0000259" key="4">
    <source>
        <dbReference type="Pfam" id="PF01168"/>
    </source>
</evidence>
<keyword evidence="1 2" id="KW-0663">Pyridoxal phosphate</keyword>
<dbReference type="Proteomes" id="UP000465609">
    <property type="component" value="Chromosome"/>
</dbReference>
<dbReference type="InterPro" id="IPR029066">
    <property type="entry name" value="PLP-binding_barrel"/>
</dbReference>
<evidence type="ECO:0000256" key="1">
    <source>
        <dbReference type="ARBA" id="ARBA00022898"/>
    </source>
</evidence>
<feature type="modified residue" description="N6-(pyridoxal phosphate)lysine" evidence="2">
    <location>
        <position position="42"/>
    </location>
</feature>
<keyword evidence="6" id="KW-1185">Reference proteome</keyword>
<reference evidence="5 6" key="1">
    <citation type="journal article" date="2019" name="Emerg. Microbes Infect.">
        <title>Comprehensive subspecies identification of 175 nontuberculous mycobacteria species based on 7547 genomic profiles.</title>
        <authorList>
            <person name="Matsumoto Y."/>
            <person name="Kinjo T."/>
            <person name="Motooka D."/>
            <person name="Nabeya D."/>
            <person name="Jung N."/>
            <person name="Uechi K."/>
            <person name="Horii T."/>
            <person name="Iida T."/>
            <person name="Fujita J."/>
            <person name="Nakamura S."/>
        </authorList>
    </citation>
    <scope>NUCLEOTIDE SEQUENCE [LARGE SCALE GENOMIC DNA]</scope>
    <source>
        <strain evidence="5 6">JCM 15296</strain>
    </source>
</reference>
<evidence type="ECO:0000313" key="5">
    <source>
        <dbReference type="EMBL" id="BBX87349.1"/>
    </source>
</evidence>
<accession>A0ABM7IKW1</accession>
<dbReference type="PROSITE" id="PS01211">
    <property type="entry name" value="UPF0001"/>
    <property type="match status" value="1"/>
</dbReference>
<comment type="similarity">
    <text evidence="2 3">Belongs to the pyridoxal phosphate-binding protein YggS/PROSC family.</text>
</comment>
<dbReference type="InterPro" id="IPR011078">
    <property type="entry name" value="PyrdxlP_homeostasis"/>
</dbReference>
<dbReference type="InterPro" id="IPR001608">
    <property type="entry name" value="Ala_racemase_N"/>
</dbReference>
<comment type="function">
    <text evidence="2">Pyridoxal 5'-phosphate (PLP)-binding protein, which is involved in PLP homeostasis.</text>
</comment>
<proteinExistence type="inferred from homology"/>
<evidence type="ECO:0000256" key="3">
    <source>
        <dbReference type="RuleBase" id="RU004514"/>
    </source>
</evidence>
<name>A0ABM7IKW1_9MYCO</name>
<dbReference type="PIRSF" id="PIRSF004848">
    <property type="entry name" value="YBL036c_PLPDEIII"/>
    <property type="match status" value="1"/>
</dbReference>
<gene>
    <name evidence="5" type="ORF">MAUB_52220</name>
</gene>
<evidence type="ECO:0000256" key="2">
    <source>
        <dbReference type="HAMAP-Rule" id="MF_02087"/>
    </source>
</evidence>
<sequence length="270" mass="28430">MTSAPREAELAASLARIQARIDAAAAAAGRDRADIEFLPVTKFFPATDVVALYGLGCRAFGESREQEATAKIAKVTEALAALSNKKLITSPGELLDSSSNIESNNTIRWHMIGRIQRNKARAVASWAAVAHSVDTAPLIAALSRGAVEALDQGRRSEPLQVYIQVSLDGDPARGGVPVDRPDLVDELCAAAHTAPGLGLAGLMAIPPLASDAEAEFARLQAELLRVQTQYPHRLGLSAGMSDDLEVAVRHGSTCVRVGTALMGPRPLTSP</sequence>
<dbReference type="RefSeq" id="WP_138229767.1">
    <property type="nucleotide sequence ID" value="NZ_AP022577.1"/>
</dbReference>
<dbReference type="HAMAP" id="MF_02087">
    <property type="entry name" value="PLP_homeostasis"/>
    <property type="match status" value="1"/>
</dbReference>
<dbReference type="Pfam" id="PF01168">
    <property type="entry name" value="Ala_racemase_N"/>
    <property type="match status" value="1"/>
</dbReference>
<dbReference type="PANTHER" id="PTHR10146:SF14">
    <property type="entry name" value="PYRIDOXAL PHOSPHATE HOMEOSTASIS PROTEIN"/>
    <property type="match status" value="1"/>
</dbReference>
<dbReference type="Gene3D" id="3.20.20.10">
    <property type="entry name" value="Alanine racemase"/>
    <property type="match status" value="1"/>
</dbReference>